<accession>A0ACC1A409</accession>
<organism evidence="1 2">
    <name type="scientific">Pistacia atlantica</name>
    <dbReference type="NCBI Taxonomy" id="434234"/>
    <lineage>
        <taxon>Eukaryota</taxon>
        <taxon>Viridiplantae</taxon>
        <taxon>Streptophyta</taxon>
        <taxon>Embryophyta</taxon>
        <taxon>Tracheophyta</taxon>
        <taxon>Spermatophyta</taxon>
        <taxon>Magnoliopsida</taxon>
        <taxon>eudicotyledons</taxon>
        <taxon>Gunneridae</taxon>
        <taxon>Pentapetalae</taxon>
        <taxon>rosids</taxon>
        <taxon>malvids</taxon>
        <taxon>Sapindales</taxon>
        <taxon>Anacardiaceae</taxon>
        <taxon>Pistacia</taxon>
    </lineage>
</organism>
<evidence type="ECO:0000313" key="2">
    <source>
        <dbReference type="Proteomes" id="UP001164250"/>
    </source>
</evidence>
<evidence type="ECO:0000313" key="1">
    <source>
        <dbReference type="EMBL" id="KAJ0080566.1"/>
    </source>
</evidence>
<keyword evidence="2" id="KW-1185">Reference proteome</keyword>
<protein>
    <submittedName>
        <fullName evidence="1">Uncharacterized protein</fullName>
    </submittedName>
</protein>
<dbReference type="EMBL" id="CM047909">
    <property type="protein sequence ID" value="KAJ0080566.1"/>
    <property type="molecule type" value="Genomic_DNA"/>
</dbReference>
<proteinExistence type="predicted"/>
<comment type="caution">
    <text evidence="1">The sequence shown here is derived from an EMBL/GenBank/DDBJ whole genome shotgun (WGS) entry which is preliminary data.</text>
</comment>
<sequence length="62" mass="7456">MEFSRMFEFQYDSAISLEELRILKNVELLRLVEFSDDDNNLKPLFNEKVFFTNLMAIGIEKY</sequence>
<name>A0ACC1A409_9ROSI</name>
<reference evidence="2" key="1">
    <citation type="journal article" date="2023" name="G3 (Bethesda)">
        <title>Genome assembly and association tests identify interacting loci associated with vigor, precocity, and sex in interspecific pistachio rootstocks.</title>
        <authorList>
            <person name="Palmer W."/>
            <person name="Jacygrad E."/>
            <person name="Sagayaradj S."/>
            <person name="Cavanaugh K."/>
            <person name="Han R."/>
            <person name="Bertier L."/>
            <person name="Beede B."/>
            <person name="Kafkas S."/>
            <person name="Golino D."/>
            <person name="Preece J."/>
            <person name="Michelmore R."/>
        </authorList>
    </citation>
    <scope>NUCLEOTIDE SEQUENCE [LARGE SCALE GENOMIC DNA]</scope>
</reference>
<gene>
    <name evidence="1" type="ORF">Patl1_24453</name>
</gene>
<dbReference type="Proteomes" id="UP001164250">
    <property type="component" value="Chromosome 13"/>
</dbReference>